<dbReference type="GO" id="GO:0003677">
    <property type="term" value="F:DNA binding"/>
    <property type="evidence" value="ECO:0007669"/>
    <property type="project" value="UniProtKB-KW"/>
</dbReference>
<dbReference type="GO" id="GO:0030527">
    <property type="term" value="F:structural constituent of chromatin"/>
    <property type="evidence" value="ECO:0007669"/>
    <property type="project" value="InterPro"/>
</dbReference>
<dbReference type="EMBL" id="DROK01000160">
    <property type="protein sequence ID" value="HHI97311.1"/>
    <property type="molecule type" value="Genomic_DNA"/>
</dbReference>
<dbReference type="Pfam" id="PF00216">
    <property type="entry name" value="Bac_DNA_binding"/>
    <property type="match status" value="1"/>
</dbReference>
<comment type="similarity">
    <text evidence="1 3">Belongs to the bacterial histone-like protein family.</text>
</comment>
<dbReference type="PANTHER" id="PTHR33175:SF2">
    <property type="entry name" value="INTEGRATION HOST FACTOR SUBUNIT ALPHA"/>
    <property type="match status" value="1"/>
</dbReference>
<dbReference type="GO" id="GO:0005829">
    <property type="term" value="C:cytosol"/>
    <property type="evidence" value="ECO:0007669"/>
    <property type="project" value="TreeGrafter"/>
</dbReference>
<proteinExistence type="inferred from homology"/>
<gene>
    <name evidence="4" type="ORF">ENJ96_05600</name>
</gene>
<dbReference type="SUPFAM" id="SSF47729">
    <property type="entry name" value="IHF-like DNA-binding proteins"/>
    <property type="match status" value="1"/>
</dbReference>
<reference evidence="4" key="1">
    <citation type="journal article" date="2020" name="mSystems">
        <title>Genome- and Community-Level Interaction Insights into Carbon Utilization and Element Cycling Functions of Hydrothermarchaeota in Hydrothermal Sediment.</title>
        <authorList>
            <person name="Zhou Z."/>
            <person name="Liu Y."/>
            <person name="Xu W."/>
            <person name="Pan J."/>
            <person name="Luo Z.H."/>
            <person name="Li M."/>
        </authorList>
    </citation>
    <scope>NUCLEOTIDE SEQUENCE [LARGE SCALE GENOMIC DNA]</scope>
    <source>
        <strain evidence="4">HyVt-533</strain>
    </source>
</reference>
<protein>
    <submittedName>
        <fullName evidence="4">Integration host factor subunit alpha</fullName>
    </submittedName>
</protein>
<dbReference type="SMART" id="SM00411">
    <property type="entry name" value="BHL"/>
    <property type="match status" value="1"/>
</dbReference>
<dbReference type="PANTHER" id="PTHR33175">
    <property type="entry name" value="DNA-BINDING PROTEIN HU"/>
    <property type="match status" value="1"/>
</dbReference>
<evidence type="ECO:0000256" key="2">
    <source>
        <dbReference type="ARBA" id="ARBA00023125"/>
    </source>
</evidence>
<dbReference type="Gene3D" id="4.10.520.10">
    <property type="entry name" value="IHF-like DNA-binding proteins"/>
    <property type="match status" value="1"/>
</dbReference>
<dbReference type="Proteomes" id="UP000886101">
    <property type="component" value="Unassembled WGS sequence"/>
</dbReference>
<sequence>MKKTLTKRDLVKYLHEELGFSARSLARVVDLLFEEIKRALERGEEVKIVRFGIFEPYQRPTRKGVSPQDGSPILIQGKKTAVFRPSPTLKEFINR</sequence>
<organism evidence="4">
    <name type="scientific">Thermodesulfatator atlanticus</name>
    <dbReference type="NCBI Taxonomy" id="501497"/>
    <lineage>
        <taxon>Bacteria</taxon>
        <taxon>Pseudomonadati</taxon>
        <taxon>Thermodesulfobacteriota</taxon>
        <taxon>Thermodesulfobacteria</taxon>
        <taxon>Thermodesulfobacteriales</taxon>
        <taxon>Thermodesulfatatoraceae</taxon>
        <taxon>Thermodesulfatator</taxon>
    </lineage>
</organism>
<dbReference type="PRINTS" id="PR01727">
    <property type="entry name" value="DNABINDINGHU"/>
</dbReference>
<name>A0A7V5P085_9BACT</name>
<dbReference type="InterPro" id="IPR000119">
    <property type="entry name" value="Hist_DNA-bd"/>
</dbReference>
<keyword evidence="2" id="KW-0238">DNA-binding</keyword>
<comment type="caution">
    <text evidence="4">The sequence shown here is derived from an EMBL/GenBank/DDBJ whole genome shotgun (WGS) entry which is preliminary data.</text>
</comment>
<dbReference type="InterPro" id="IPR010992">
    <property type="entry name" value="IHF-like_DNA-bd_dom_sf"/>
</dbReference>
<dbReference type="AlphaFoldDB" id="A0A7V5P085"/>
<accession>A0A7V5P085</accession>
<evidence type="ECO:0000256" key="1">
    <source>
        <dbReference type="ARBA" id="ARBA00010529"/>
    </source>
</evidence>
<evidence type="ECO:0000256" key="3">
    <source>
        <dbReference type="RuleBase" id="RU003939"/>
    </source>
</evidence>
<evidence type="ECO:0000313" key="4">
    <source>
        <dbReference type="EMBL" id="HHI97311.1"/>
    </source>
</evidence>